<dbReference type="PANTHER" id="PTHR46890:SF50">
    <property type="entry name" value="RNA-DIRECTED DNA POLYMERASE, EUKARYOTA, REVERSE TRANSCRIPTASE ZINC-BINDING DOMAIN PROTEIN-RELATED"/>
    <property type="match status" value="1"/>
</dbReference>
<dbReference type="InterPro" id="IPR052343">
    <property type="entry name" value="Retrotransposon-Effector_Assoc"/>
</dbReference>
<name>A0A9W7MM50_HIBTR</name>
<evidence type="ECO:0000313" key="3">
    <source>
        <dbReference type="EMBL" id="GMJ04570.1"/>
    </source>
</evidence>
<feature type="signal peptide" evidence="1">
    <location>
        <begin position="1"/>
        <end position="26"/>
    </location>
</feature>
<evidence type="ECO:0000313" key="4">
    <source>
        <dbReference type="Proteomes" id="UP001165190"/>
    </source>
</evidence>
<dbReference type="SUPFAM" id="SSF56672">
    <property type="entry name" value="DNA/RNA polymerases"/>
    <property type="match status" value="1"/>
</dbReference>
<feature type="domain" description="Reverse transcriptase" evidence="2">
    <location>
        <begin position="1"/>
        <end position="138"/>
    </location>
</feature>
<dbReference type="PANTHER" id="PTHR46890">
    <property type="entry name" value="NON-LTR RETROLELEMENT REVERSE TRANSCRIPTASE-LIKE PROTEIN-RELATED"/>
    <property type="match status" value="1"/>
</dbReference>
<organism evidence="3 4">
    <name type="scientific">Hibiscus trionum</name>
    <name type="common">Flower of an hour</name>
    <dbReference type="NCBI Taxonomy" id="183268"/>
    <lineage>
        <taxon>Eukaryota</taxon>
        <taxon>Viridiplantae</taxon>
        <taxon>Streptophyta</taxon>
        <taxon>Embryophyta</taxon>
        <taxon>Tracheophyta</taxon>
        <taxon>Spermatophyta</taxon>
        <taxon>Magnoliopsida</taxon>
        <taxon>eudicotyledons</taxon>
        <taxon>Gunneridae</taxon>
        <taxon>Pentapetalae</taxon>
        <taxon>rosids</taxon>
        <taxon>malvids</taxon>
        <taxon>Malvales</taxon>
        <taxon>Malvaceae</taxon>
        <taxon>Malvoideae</taxon>
        <taxon>Hibiscus</taxon>
    </lineage>
</organism>
<dbReference type="InterPro" id="IPR043502">
    <property type="entry name" value="DNA/RNA_pol_sf"/>
</dbReference>
<proteinExistence type="predicted"/>
<protein>
    <recommendedName>
        <fullName evidence="2">Reverse transcriptase domain-containing protein</fullName>
    </recommendedName>
</protein>
<reference evidence="3" key="1">
    <citation type="submission" date="2023-05" db="EMBL/GenBank/DDBJ databases">
        <title>Genome and transcriptome analyses reveal genes involved in the formation of fine ridges on petal epidermal cells in Hibiscus trionum.</title>
        <authorList>
            <person name="Koshimizu S."/>
            <person name="Masuda S."/>
            <person name="Ishii T."/>
            <person name="Shirasu K."/>
            <person name="Hoshino A."/>
            <person name="Arita M."/>
        </authorList>
    </citation>
    <scope>NUCLEOTIDE SEQUENCE</scope>
    <source>
        <strain evidence="3">Hamamatsu line</strain>
    </source>
</reference>
<dbReference type="EMBL" id="BSYR01000040">
    <property type="protein sequence ID" value="GMJ04570.1"/>
    <property type="molecule type" value="Genomic_DNA"/>
</dbReference>
<dbReference type="Pfam" id="PF00078">
    <property type="entry name" value="RVT_1"/>
    <property type="match status" value="1"/>
</dbReference>
<evidence type="ECO:0000256" key="1">
    <source>
        <dbReference type="SAM" id="SignalP"/>
    </source>
</evidence>
<dbReference type="AlphaFoldDB" id="A0A9W7MM50"/>
<comment type="caution">
    <text evidence="3">The sequence shown here is derived from an EMBL/GenBank/DDBJ whole genome shotgun (WGS) entry which is preliminary data.</text>
</comment>
<feature type="chain" id="PRO_5040773518" description="Reverse transcriptase domain-containing protein" evidence="1">
    <location>
        <begin position="27"/>
        <end position="138"/>
    </location>
</feature>
<dbReference type="InterPro" id="IPR000477">
    <property type="entry name" value="RT_dom"/>
</dbReference>
<keyword evidence="1" id="KW-0732">Signal</keyword>
<evidence type="ECO:0000259" key="2">
    <source>
        <dbReference type="PROSITE" id="PS50878"/>
    </source>
</evidence>
<sequence>MGFGHKWRRWIFLCISTAKISVLINGKPTKMFPIGRGLRQGCPLSPFLFNIFGEALSVLLRKATNENIIKGVEVGRNGMKISHLQFADDLIIFAKADLENVKCIKRVLRLFEIASGLCLNMKKTTLYGVNVDLQCVEC</sequence>
<dbReference type="Proteomes" id="UP001165190">
    <property type="component" value="Unassembled WGS sequence"/>
</dbReference>
<dbReference type="OrthoDB" id="994369at2759"/>
<gene>
    <name evidence="3" type="ORF">HRI_004126200</name>
</gene>
<accession>A0A9W7MM50</accession>
<keyword evidence="4" id="KW-1185">Reference proteome</keyword>
<dbReference type="PROSITE" id="PS50878">
    <property type="entry name" value="RT_POL"/>
    <property type="match status" value="1"/>
</dbReference>